<reference evidence="3" key="1">
    <citation type="submission" date="2012-06" db="EMBL/GenBank/DDBJ databases">
        <title>The genome sequence of Coniosporium apollinis CBS 100218.</title>
        <authorList>
            <consortium name="The Broad Institute Genome Sequencing Platform"/>
            <person name="Cuomo C."/>
            <person name="Gorbushina A."/>
            <person name="Noack S."/>
            <person name="Walker B."/>
            <person name="Young S.K."/>
            <person name="Zeng Q."/>
            <person name="Gargeya S."/>
            <person name="Fitzgerald M."/>
            <person name="Haas B."/>
            <person name="Abouelleil A."/>
            <person name="Alvarado L."/>
            <person name="Arachchi H.M."/>
            <person name="Berlin A.M."/>
            <person name="Chapman S.B."/>
            <person name="Goldberg J."/>
            <person name="Griggs A."/>
            <person name="Gujja S."/>
            <person name="Hansen M."/>
            <person name="Howarth C."/>
            <person name="Imamovic A."/>
            <person name="Larimer J."/>
            <person name="McCowan C."/>
            <person name="Montmayeur A."/>
            <person name="Murphy C."/>
            <person name="Neiman D."/>
            <person name="Pearson M."/>
            <person name="Priest M."/>
            <person name="Roberts A."/>
            <person name="Saif S."/>
            <person name="Shea T."/>
            <person name="Sisk P."/>
            <person name="Sykes S."/>
            <person name="Wortman J."/>
            <person name="Nusbaum C."/>
            <person name="Birren B."/>
        </authorList>
    </citation>
    <scope>NUCLEOTIDE SEQUENCE [LARGE SCALE GENOMIC DNA]</scope>
    <source>
        <strain evidence="3">CBS 100218</strain>
    </source>
</reference>
<dbReference type="InterPro" id="IPR011009">
    <property type="entry name" value="Kinase-like_dom_sf"/>
</dbReference>
<dbReference type="OMA" id="NLEEYRF"/>
<dbReference type="InterPro" id="IPR029498">
    <property type="entry name" value="HeLo_dom"/>
</dbReference>
<dbReference type="EMBL" id="JH767570">
    <property type="protein sequence ID" value="EON64806.1"/>
    <property type="molecule type" value="Genomic_DNA"/>
</dbReference>
<dbReference type="Pfam" id="PF24476">
    <property type="entry name" value="DUF7580"/>
    <property type="match status" value="1"/>
</dbReference>
<dbReference type="PANTHER" id="PTHR37542">
    <property type="entry name" value="HELO DOMAIN-CONTAINING PROTEIN-RELATED"/>
    <property type="match status" value="1"/>
</dbReference>
<dbReference type="HOGENOM" id="CLU_017444_1_0_1"/>
<dbReference type="AlphaFoldDB" id="R7YT14"/>
<dbReference type="InterPro" id="IPR056002">
    <property type="entry name" value="DUF7580"/>
</dbReference>
<evidence type="ECO:0000313" key="3">
    <source>
        <dbReference type="Proteomes" id="UP000016924"/>
    </source>
</evidence>
<dbReference type="GeneID" id="19901350"/>
<dbReference type="Proteomes" id="UP000016924">
    <property type="component" value="Unassembled WGS sequence"/>
</dbReference>
<proteinExistence type="predicted"/>
<dbReference type="InterPro" id="IPR038305">
    <property type="entry name" value="HeLo_sf"/>
</dbReference>
<organism evidence="2 3">
    <name type="scientific">Coniosporium apollinis (strain CBS 100218)</name>
    <name type="common">Rock-inhabiting black yeast</name>
    <dbReference type="NCBI Taxonomy" id="1168221"/>
    <lineage>
        <taxon>Eukaryota</taxon>
        <taxon>Fungi</taxon>
        <taxon>Dikarya</taxon>
        <taxon>Ascomycota</taxon>
        <taxon>Pezizomycotina</taxon>
        <taxon>Dothideomycetes</taxon>
        <taxon>Dothideomycetes incertae sedis</taxon>
        <taxon>Coniosporium</taxon>
    </lineage>
</organism>
<accession>R7YT14</accession>
<dbReference type="eggNOG" id="ENOG502RXKN">
    <property type="taxonomic scope" value="Eukaryota"/>
</dbReference>
<dbReference type="OrthoDB" id="1911848at2759"/>
<dbReference type="RefSeq" id="XP_007780123.1">
    <property type="nucleotide sequence ID" value="XM_007781933.1"/>
</dbReference>
<dbReference type="Pfam" id="PF14479">
    <property type="entry name" value="HeLo"/>
    <property type="match status" value="1"/>
</dbReference>
<name>R7YT14_CONA1</name>
<gene>
    <name evidence="2" type="ORF">W97_04039</name>
</gene>
<dbReference type="SUPFAM" id="SSF56112">
    <property type="entry name" value="Protein kinase-like (PK-like)"/>
    <property type="match status" value="1"/>
</dbReference>
<sequence length="661" mass="74751">MSGIEAAGLGLGAVSLTFQVFSGCIKGYQLLSDAKGMPAECQYLRVRLKTEQYRLLDWAHVARLTERDEELLISNASKGMLLQVLDQQEQLLLRFGSIDERCKKLRPPLLSEITNPKEVGLLEQPPAYTSRVSTIVSSGGQSADSAFETRFPQSESLLRKSLAWVESRRKYPAQLKWAAWEKAKVEDLLVKLTAFNDVMKELLTGLQLQQLAVKQTRTEFQIVQLHSKVDQLIELFQSTAVLSGMNNRASAGRLHAFLQLNIMNEPADSVPQNTGLQNLATLAQVKAMNSAIDSGTLNDDTTTDLEVGKSRDEIVSVELQRKDIQLLDEAKDGSLDARVEAIYQDPATKKKQQVWIEWKPYDPRPFDNGLDNGPDEHILRRIKALAALLKWNGHTDRFRAPHCLGYFLDKDDDNNGDDRCRFGLVFEKPKEAFPQTKPRSLLELLKDQTLKMPSLTARIALARATAQCIERLHAVDWLHKGLRSHTILFFAGSSDEIDFSKPYVSGFDYSRPVQNDDMTERPPENPAHDLYRHSRVHGLISRDMGGSGYKKSYDIYSLGIILLEIVHWKPIDEILGIEDLKKVRPNITRDVRKRLLGEEDFLWYVKANVGNTMEGVVKACLQGPEAFDIEDGADEKDELVGEKLQREFYDKVVMRLESMIV</sequence>
<dbReference type="STRING" id="1168221.R7YT14"/>
<evidence type="ECO:0000259" key="1">
    <source>
        <dbReference type="PROSITE" id="PS50011"/>
    </source>
</evidence>
<feature type="domain" description="Protein kinase" evidence="1">
    <location>
        <begin position="324"/>
        <end position="661"/>
    </location>
</feature>
<dbReference type="GO" id="GO:0005524">
    <property type="term" value="F:ATP binding"/>
    <property type="evidence" value="ECO:0007669"/>
    <property type="project" value="InterPro"/>
</dbReference>
<evidence type="ECO:0000313" key="2">
    <source>
        <dbReference type="EMBL" id="EON64806.1"/>
    </source>
</evidence>
<keyword evidence="3" id="KW-1185">Reference proteome</keyword>
<dbReference type="Gene3D" id="1.10.510.10">
    <property type="entry name" value="Transferase(Phosphotransferase) domain 1"/>
    <property type="match status" value="1"/>
</dbReference>
<dbReference type="GO" id="GO:0004672">
    <property type="term" value="F:protein kinase activity"/>
    <property type="evidence" value="ECO:0007669"/>
    <property type="project" value="InterPro"/>
</dbReference>
<dbReference type="PROSITE" id="PS50011">
    <property type="entry name" value="PROTEIN_KINASE_DOM"/>
    <property type="match status" value="1"/>
</dbReference>
<dbReference type="PANTHER" id="PTHR37542:SF1">
    <property type="entry name" value="PRION-INHIBITION AND PROPAGATION HELO DOMAIN-CONTAINING PROTEIN"/>
    <property type="match status" value="1"/>
</dbReference>
<dbReference type="Gene3D" id="1.20.120.1020">
    <property type="entry name" value="Prion-inhibition and propagation, HeLo domain"/>
    <property type="match status" value="1"/>
</dbReference>
<protein>
    <recommendedName>
        <fullName evidence="1">Protein kinase domain-containing protein</fullName>
    </recommendedName>
</protein>
<dbReference type="InterPro" id="IPR000719">
    <property type="entry name" value="Prot_kinase_dom"/>
</dbReference>